<dbReference type="InterPro" id="IPR001245">
    <property type="entry name" value="Ser-Thr/Tyr_kinase_cat_dom"/>
</dbReference>
<keyword evidence="3" id="KW-1185">Reference proteome</keyword>
<dbReference type="GO" id="GO:0004672">
    <property type="term" value="F:protein kinase activity"/>
    <property type="evidence" value="ECO:0007669"/>
    <property type="project" value="InterPro"/>
</dbReference>
<evidence type="ECO:0000313" key="2">
    <source>
        <dbReference type="EMBL" id="TPX14893.1"/>
    </source>
</evidence>
<reference evidence="2 3" key="1">
    <citation type="submission" date="2019-06" db="EMBL/GenBank/DDBJ databases">
        <title>Draft genome sequence of the filamentous fungus Phialemoniopsis curvata isolated from diesel fuel.</title>
        <authorList>
            <person name="Varaljay V.A."/>
            <person name="Lyon W.J."/>
            <person name="Crouch A.L."/>
            <person name="Drake C.E."/>
            <person name="Hollomon J.M."/>
            <person name="Nadeau L.J."/>
            <person name="Nunn H.S."/>
            <person name="Stevenson B.S."/>
            <person name="Bojanowski C.L."/>
            <person name="Crookes-Goodson W.J."/>
        </authorList>
    </citation>
    <scope>NUCLEOTIDE SEQUENCE [LARGE SCALE GENOMIC DNA]</scope>
    <source>
        <strain evidence="2 3">D216</strain>
    </source>
</reference>
<dbReference type="AlphaFoldDB" id="A0A507B4Z6"/>
<sequence length="145" mass="15881">MERLEAERRLLEIVGPHPRIIGYKGFLPGIGILLERATNGTVTQYLLEAPPGRPPPSTKQRLAWCREAAEGPAWVHGRRVLHNDLHPTNLLLDEGAPRQARRLPGPAPVGAETGEVVIDGWSSEPCRFSCPLPPGRVRDVLQAPA</sequence>
<dbReference type="InterPro" id="IPR011009">
    <property type="entry name" value="Kinase-like_dom_sf"/>
</dbReference>
<dbReference type="GeneID" id="41972449"/>
<dbReference type="SUPFAM" id="SSF56112">
    <property type="entry name" value="Protein kinase-like (PK-like)"/>
    <property type="match status" value="1"/>
</dbReference>
<feature type="domain" description="Protein kinase" evidence="1">
    <location>
        <begin position="1"/>
        <end position="145"/>
    </location>
</feature>
<dbReference type="RefSeq" id="XP_030996604.1">
    <property type="nucleotide sequence ID" value="XM_031139476.1"/>
</dbReference>
<evidence type="ECO:0000313" key="3">
    <source>
        <dbReference type="Proteomes" id="UP000319257"/>
    </source>
</evidence>
<dbReference type="Gene3D" id="1.10.510.10">
    <property type="entry name" value="Transferase(Phosphotransferase) domain 1"/>
    <property type="match status" value="1"/>
</dbReference>
<dbReference type="Proteomes" id="UP000319257">
    <property type="component" value="Unassembled WGS sequence"/>
</dbReference>
<name>A0A507B4Z6_9PEZI</name>
<dbReference type="PROSITE" id="PS50011">
    <property type="entry name" value="PROTEIN_KINASE_DOM"/>
    <property type="match status" value="1"/>
</dbReference>
<accession>A0A507B4Z6</accession>
<comment type="caution">
    <text evidence="2">The sequence shown here is derived from an EMBL/GenBank/DDBJ whole genome shotgun (WGS) entry which is preliminary data.</text>
</comment>
<protein>
    <recommendedName>
        <fullName evidence="1">Protein kinase domain-containing protein</fullName>
    </recommendedName>
</protein>
<dbReference type="OrthoDB" id="4062651at2759"/>
<dbReference type="GO" id="GO:0005524">
    <property type="term" value="F:ATP binding"/>
    <property type="evidence" value="ECO:0007669"/>
    <property type="project" value="InterPro"/>
</dbReference>
<dbReference type="InParanoid" id="A0A507B4Z6"/>
<dbReference type="STRING" id="1093900.A0A507B4Z6"/>
<dbReference type="Pfam" id="PF07714">
    <property type="entry name" value="PK_Tyr_Ser-Thr"/>
    <property type="match status" value="1"/>
</dbReference>
<proteinExistence type="predicted"/>
<evidence type="ECO:0000259" key="1">
    <source>
        <dbReference type="PROSITE" id="PS50011"/>
    </source>
</evidence>
<dbReference type="EMBL" id="SKBQ01000025">
    <property type="protein sequence ID" value="TPX14893.1"/>
    <property type="molecule type" value="Genomic_DNA"/>
</dbReference>
<dbReference type="InterPro" id="IPR000719">
    <property type="entry name" value="Prot_kinase_dom"/>
</dbReference>
<gene>
    <name evidence="2" type="ORF">E0L32_005002</name>
</gene>
<organism evidence="2 3">
    <name type="scientific">Thyridium curvatum</name>
    <dbReference type="NCBI Taxonomy" id="1093900"/>
    <lineage>
        <taxon>Eukaryota</taxon>
        <taxon>Fungi</taxon>
        <taxon>Dikarya</taxon>
        <taxon>Ascomycota</taxon>
        <taxon>Pezizomycotina</taxon>
        <taxon>Sordariomycetes</taxon>
        <taxon>Sordariomycetidae</taxon>
        <taxon>Thyridiales</taxon>
        <taxon>Thyridiaceae</taxon>
        <taxon>Thyridium</taxon>
    </lineage>
</organism>